<keyword evidence="2" id="KW-1185">Reference proteome</keyword>
<protein>
    <submittedName>
        <fullName evidence="1">Uncharacterized protein</fullName>
    </submittedName>
</protein>
<dbReference type="RefSeq" id="WP_203735951.1">
    <property type="nucleotide sequence ID" value="NZ_BAAATX010000078.1"/>
</dbReference>
<evidence type="ECO:0000313" key="1">
    <source>
        <dbReference type="EMBL" id="GIE08118.1"/>
    </source>
</evidence>
<sequence>MLVRTLLTVMTARTPPEMTSIPEAVHELLHYSDLGDASGVYSAFRRGVMPVDAGLELLGEVGALDGDGRVTELGRWMWQRLVEEWPPPLSRDASAAAVLERLAALPGDEVWRQAGPWLAEREMSKAAAELLGAAATAPPAQRIVAVDVVAGLGEAALPAWQQAVEVPTLAAHARLILAEFEDEDESAEPDPADLRWLAVEYAAAALAVDVRPRPFLSFASGAVSMGRAVGTPTRRPCEMVWPSSSRRVGRRSRPIS</sequence>
<gene>
    <name evidence="1" type="ORF">Adu01nite_94680</name>
</gene>
<comment type="caution">
    <text evidence="1">The sequence shown here is derived from an EMBL/GenBank/DDBJ whole genome shotgun (WGS) entry which is preliminary data.</text>
</comment>
<organism evidence="1 2">
    <name type="scientific">Paractinoplanes durhamensis</name>
    <dbReference type="NCBI Taxonomy" id="113563"/>
    <lineage>
        <taxon>Bacteria</taxon>
        <taxon>Bacillati</taxon>
        <taxon>Actinomycetota</taxon>
        <taxon>Actinomycetes</taxon>
        <taxon>Micromonosporales</taxon>
        <taxon>Micromonosporaceae</taxon>
        <taxon>Paractinoplanes</taxon>
    </lineage>
</organism>
<name>A0ABQ3ZE45_9ACTN</name>
<dbReference type="Proteomes" id="UP000637628">
    <property type="component" value="Unassembled WGS sequence"/>
</dbReference>
<proteinExistence type="predicted"/>
<dbReference type="EMBL" id="BOML01000104">
    <property type="protein sequence ID" value="GIE08118.1"/>
    <property type="molecule type" value="Genomic_DNA"/>
</dbReference>
<reference evidence="1 2" key="1">
    <citation type="submission" date="2021-01" db="EMBL/GenBank/DDBJ databases">
        <title>Whole genome shotgun sequence of Actinoplanes durhamensis NBRC 14914.</title>
        <authorList>
            <person name="Komaki H."/>
            <person name="Tamura T."/>
        </authorList>
    </citation>
    <scope>NUCLEOTIDE SEQUENCE [LARGE SCALE GENOMIC DNA]</scope>
    <source>
        <strain evidence="1 2">NBRC 14914</strain>
    </source>
</reference>
<accession>A0ABQ3ZE45</accession>
<evidence type="ECO:0000313" key="2">
    <source>
        <dbReference type="Proteomes" id="UP000637628"/>
    </source>
</evidence>